<evidence type="ECO:0000256" key="5">
    <source>
        <dbReference type="ARBA" id="ARBA00022989"/>
    </source>
</evidence>
<feature type="transmembrane region" description="Helical" evidence="13">
    <location>
        <begin position="1637"/>
        <end position="1661"/>
    </location>
</feature>
<dbReference type="Gene3D" id="3.10.250.10">
    <property type="entry name" value="SRCR-like domain"/>
    <property type="match status" value="4"/>
</dbReference>
<evidence type="ECO:0000256" key="12">
    <source>
        <dbReference type="SAM" id="MobiDB-lite"/>
    </source>
</evidence>
<feature type="domain" description="HYR" evidence="16">
    <location>
        <begin position="1157"/>
        <end position="1239"/>
    </location>
</feature>
<dbReference type="RefSeq" id="XP_013414022.1">
    <property type="nucleotide sequence ID" value="XM_013558568.2"/>
</dbReference>
<dbReference type="Pfam" id="PF07699">
    <property type="entry name" value="Ephrin_rec_like"/>
    <property type="match status" value="1"/>
</dbReference>
<sequence>MNGINIGTLNVYRKDTSSGLETKLFSVSGNFGDLWYPRSITLESGAYSVVIEAVRGNGYRSDIAVDDILIQDGSCRDDHPVRLRGGDGSNGRVEVRHLGKWVTVCDETFDYRDARVLCRQIGYQYGKAVPLKPYGEGTTKWQMTNIDCEGEDNDVMQCRPIIVRGGCPHSQDSAVQCGDDQSSDVQLRLAGGSSDYGRVEVMYNGTWGTICDHYWSDENAKIVCKQLGYSEGKAYRNARFGIGSGPIWLSGVRCVGEEPVIDFCNNMQWGEQSCDHFSDASVACTSEAIQRFSTTIDCEFETEDNRLCGYTNVSGDWILWAGPSSSRNSGLLGPAHDHTKGTKTGGYMAAGAKGILKDVQYLRSPPVTITTSSCLQFYYHMFGQSMGSLNVYINRTSNHQATRVMSADGNQGDLWKLGQVNLTSQGTYIVVFEAVLGEENKSVIGLDDVSLTEGPCQNRAEYGSVRLAPDDGAYYGRLEVYYGGSWGSVCDDGWDDNAATVVCRMLGYQHGKSYVGAYFGQGSGIIMLDDVQCSGHEGSLSECSHGQWAHTNCDHREDAGVWCYDGSNAPPPRKGDVRLRNGNQTYEGLIEVYNAGYWGTVCSLGWDILDSTVMCSALGFSGAVSACNASSGDCHGQGSGDIWLSNVQCNGTETAIDQCPHDGWGGTPCTHDQDVGIVCKTKSCAPLLPPPFATVYPATCSLTSHPQQTTCNTTCQQGYILQGSETHRCQKDGIWSDMTGLECVDGIPPTLTCPQSIVVTAARGHTSATASWADPQASDNLPGAVQISQSLRSPATFGEGVTHVYVNATDKAGNIATCSFTVEVQVKRCPNLTLPRHAHVKDECRSHWGAVCTIGCATGYTLAGNEYVICEAHNATTDTNWGPITGACNIVQCSELPVRPHTTKSTCRQPYNYGDVCQQKCADGYELESGNATRTCTEQGVWSGEPVNCTVKRCPGLSPPSNGTVIPGPCKSADGVVPGSVCTISCLEGYRVEGNSERTCLTGGHWSGVAARCSVNAAPLLDCPDDITVKTTGGNLSATISWDEPTVLDGKNGTVDFTYSHSNPGTFTEGTHTIVATGHRDGDSGTCTFHIQVIVPRCPLADETKESGIVYIDCQNHEGATCAAICRSGYLQVGYSNRTCDVIDGVAAWREGNFSCRDIEPPSLSDCIPFTRIVLEKGQDKTNVTISPPVFNDNSGVVTVTKNATLPTSLQPGNHTVVYTGIDGAGLSTACTVVISVVDLEPPHVPDCMPYREIYSKTSPSGMDIQAPRFTDNVGIIEETAQGNPNSPVSWGSYDITYSAADVSGNVATCKSEIAVIGKTCNDLPDPFNGKSVSRVDGKSNLWTIKCTSSFLTLPQFSDYFYNCTQGRWHPTSTAIPCLAKHPYNRVRLSGSFILANLKGRCTDAVYRQQMATAFKGMLLDRGFKGVCSVYSCKTDVTITCEPEPIALFNTDVESSISIPHDLQTMVDSSTLELRRELINEITFMVVVAVEQHEITVVTDRSYIQSPQGNCRDGQQLVSGGCVSCPQGTFFNTETRQCVLCPKGTYQPISENLFCRPCPNNTTTETMGAAHVSECVGYCQCDSYSYNGLEPCITACPCGAPETRIRTTDGCGTPCTDVLCAVHTRPFSNTTPPYVDFMPAGIAGGVGGAAVLLVLIIIIFYKLKKRRNSVPSSAFEQPEDQEESYERLRSNIESSADSGFSGDSAESVELWERQSTYDEIPADGTDSISADDLPDPPEVSRHKAIRQKSGAYTHHLPHLTRRLTEERSQGASDQYTNPIAKQPPPIAKKPLWAYKSASTRVTSIGAEPPPDYDTDDDNGDLKLGDYLSMDGQSAKPDGKLGDYLTIGGSGAIPDTKDNEQSEALDDYVKPSAPETKSSIVGEETREASESSSSAVFVPTPRLVTRERTNTYVKHPIQPQAGAPPRENDSH</sequence>
<dbReference type="PRINTS" id="PR00258">
    <property type="entry name" value="SPERACTRCPTR"/>
</dbReference>
<keyword evidence="8" id="KW-0675">Receptor</keyword>
<dbReference type="PANTHER" id="PTHR19331:SF487">
    <property type="entry name" value="SOLUBLE SCAVENGER RECEPTOR CYSTEINE-RICH DOMAIN-CONTAINING PROTEIN SSC5D"/>
    <property type="match status" value="1"/>
</dbReference>
<evidence type="ECO:0000256" key="11">
    <source>
        <dbReference type="PROSITE-ProRule" id="PRU00302"/>
    </source>
</evidence>
<keyword evidence="2 13" id="KW-0812">Transmembrane</keyword>
<evidence type="ECO:0000256" key="6">
    <source>
        <dbReference type="ARBA" id="ARBA00023136"/>
    </source>
</evidence>
<feature type="disulfide bond" evidence="11">
    <location>
        <begin position="893"/>
        <end position="936"/>
    </location>
</feature>
<dbReference type="GO" id="GO:0016020">
    <property type="term" value="C:membrane"/>
    <property type="evidence" value="ECO:0007669"/>
    <property type="project" value="UniProtKB-SubCell"/>
</dbReference>
<evidence type="ECO:0000259" key="16">
    <source>
        <dbReference type="PROSITE" id="PS50825"/>
    </source>
</evidence>
<evidence type="ECO:0000259" key="14">
    <source>
        <dbReference type="PROSITE" id="PS50060"/>
    </source>
</evidence>
<dbReference type="InterPro" id="IPR013320">
    <property type="entry name" value="ConA-like_dom_sf"/>
</dbReference>
<dbReference type="Proteomes" id="UP000085678">
    <property type="component" value="Unplaced"/>
</dbReference>
<feature type="disulfide bond" evidence="10">
    <location>
        <begin position="148"/>
        <end position="158"/>
    </location>
</feature>
<evidence type="ECO:0000256" key="7">
    <source>
        <dbReference type="ARBA" id="ARBA00023157"/>
    </source>
</evidence>
<evidence type="ECO:0000256" key="9">
    <source>
        <dbReference type="ARBA" id="ARBA00023180"/>
    </source>
</evidence>
<dbReference type="Gene3D" id="2.60.120.200">
    <property type="match status" value="2"/>
</dbReference>
<name>A0A1S3JUM4_LINAN</name>
<keyword evidence="4" id="KW-0677">Repeat</keyword>
<evidence type="ECO:0000259" key="17">
    <source>
        <dbReference type="PROSITE" id="PS50923"/>
    </source>
</evidence>
<dbReference type="SUPFAM" id="SSF56487">
    <property type="entry name" value="SRCR-like"/>
    <property type="match status" value="4"/>
</dbReference>
<dbReference type="PROSITE" id="PS50825">
    <property type="entry name" value="HYR"/>
    <property type="match status" value="4"/>
</dbReference>
<dbReference type="CDD" id="cd06263">
    <property type="entry name" value="MAM"/>
    <property type="match status" value="2"/>
</dbReference>
<feature type="domain" description="SRCR" evidence="15">
    <location>
        <begin position="81"/>
        <end position="178"/>
    </location>
</feature>
<evidence type="ECO:0000313" key="19">
    <source>
        <dbReference type="RefSeq" id="XP_013414022.1"/>
    </source>
</evidence>
<feature type="domain" description="SRCR" evidence="15">
    <location>
        <begin position="465"/>
        <end position="564"/>
    </location>
</feature>
<dbReference type="KEGG" id="lak:106176257"/>
<keyword evidence="6 13" id="KW-0472">Membrane</keyword>
<dbReference type="CDD" id="cd00033">
    <property type="entry name" value="CCP"/>
    <property type="match status" value="3"/>
</dbReference>
<comment type="subcellular location">
    <subcellularLocation>
        <location evidence="1">Membrane</location>
        <topology evidence="1">Single-pass membrane protein</topology>
    </subcellularLocation>
</comment>
<protein>
    <submittedName>
        <fullName evidence="19">Uncharacterized protein LOC106176257</fullName>
    </submittedName>
</protein>
<dbReference type="SUPFAM" id="SSF57535">
    <property type="entry name" value="Complement control module/SCR domain"/>
    <property type="match status" value="4"/>
</dbReference>
<feature type="domain" description="Sushi" evidence="17">
    <location>
        <begin position="891"/>
        <end position="951"/>
    </location>
</feature>
<dbReference type="PROSITE" id="PS50287">
    <property type="entry name" value="SRCR_2"/>
    <property type="match status" value="4"/>
</dbReference>
<reference evidence="19" key="1">
    <citation type="submission" date="2025-08" db="UniProtKB">
        <authorList>
            <consortium name="RefSeq"/>
        </authorList>
    </citation>
    <scope>IDENTIFICATION</scope>
    <source>
        <tissue evidence="19">Gonads</tissue>
    </source>
</reference>
<dbReference type="PROSITE" id="PS50923">
    <property type="entry name" value="SUSHI"/>
    <property type="match status" value="3"/>
</dbReference>
<feature type="domain" description="Sushi" evidence="17">
    <location>
        <begin position="682"/>
        <end position="745"/>
    </location>
</feature>
<keyword evidence="11" id="KW-0768">Sushi</keyword>
<feature type="disulfide bond" evidence="10">
    <location>
        <begin position="254"/>
        <end position="264"/>
    </location>
</feature>
<dbReference type="Gene3D" id="2.10.50.10">
    <property type="entry name" value="Tumor Necrosis Factor Receptor, subunit A, domain 2"/>
    <property type="match status" value="1"/>
</dbReference>
<feature type="domain" description="Sushi" evidence="17">
    <location>
        <begin position="952"/>
        <end position="1015"/>
    </location>
</feature>
<dbReference type="Pfam" id="PF00629">
    <property type="entry name" value="MAM"/>
    <property type="match status" value="2"/>
</dbReference>
<evidence type="ECO:0000256" key="3">
    <source>
        <dbReference type="ARBA" id="ARBA00022729"/>
    </source>
</evidence>
<dbReference type="InterPro" id="IPR000998">
    <property type="entry name" value="MAM_dom"/>
</dbReference>
<feature type="region of interest" description="Disordered" evidence="12">
    <location>
        <begin position="1671"/>
        <end position="1705"/>
    </location>
</feature>
<dbReference type="SMART" id="SM00032">
    <property type="entry name" value="CCP"/>
    <property type="match status" value="5"/>
</dbReference>
<dbReference type="FunFam" id="3.10.250.10:FF:000007">
    <property type="entry name" value="Soluble scavenger receptor cysteine-rich domain-containing protein SSC5D"/>
    <property type="match status" value="1"/>
</dbReference>
<dbReference type="GeneID" id="106176257"/>
<dbReference type="OrthoDB" id="536948at2759"/>
<dbReference type="FunFam" id="3.10.250.10:FF:000011">
    <property type="entry name" value="Scavenger receptor class A member 5"/>
    <property type="match status" value="2"/>
</dbReference>
<dbReference type="InterPro" id="IPR000436">
    <property type="entry name" value="Sushi_SCR_CCP_dom"/>
</dbReference>
<dbReference type="PROSITE" id="PS50060">
    <property type="entry name" value="MAM_2"/>
    <property type="match status" value="2"/>
</dbReference>
<dbReference type="InterPro" id="IPR035976">
    <property type="entry name" value="Sushi/SCR/CCP_sf"/>
</dbReference>
<dbReference type="Gene3D" id="2.10.70.10">
    <property type="entry name" value="Complement Module, domain 1"/>
    <property type="match status" value="4"/>
</dbReference>
<evidence type="ECO:0000313" key="18">
    <source>
        <dbReference type="Proteomes" id="UP000085678"/>
    </source>
</evidence>
<feature type="domain" description="HYR" evidence="16">
    <location>
        <begin position="1013"/>
        <end position="1095"/>
    </location>
</feature>
<evidence type="ECO:0000256" key="1">
    <source>
        <dbReference type="ARBA" id="ARBA00004167"/>
    </source>
</evidence>
<dbReference type="InterPro" id="IPR001190">
    <property type="entry name" value="SRCR"/>
</dbReference>
<dbReference type="InterPro" id="IPR036772">
    <property type="entry name" value="SRCR-like_dom_sf"/>
</dbReference>
<proteinExistence type="predicted"/>
<feature type="domain" description="SRCR" evidence="15">
    <location>
        <begin position="577"/>
        <end position="680"/>
    </location>
</feature>
<keyword evidence="3" id="KW-0732">Signal</keyword>
<evidence type="ECO:0000256" key="10">
    <source>
        <dbReference type="PROSITE-ProRule" id="PRU00196"/>
    </source>
</evidence>
<dbReference type="STRING" id="7574.A0A1S3JUM4"/>
<dbReference type="SMART" id="SM00202">
    <property type="entry name" value="SR"/>
    <property type="match status" value="4"/>
</dbReference>
<accession>A0A1S3JUM4</accession>
<organism evidence="18 19">
    <name type="scientific">Lingula anatina</name>
    <name type="common">Brachiopod</name>
    <name type="synonym">Lingula unguis</name>
    <dbReference type="NCBI Taxonomy" id="7574"/>
    <lineage>
        <taxon>Eukaryota</taxon>
        <taxon>Metazoa</taxon>
        <taxon>Spiralia</taxon>
        <taxon>Lophotrochozoa</taxon>
        <taxon>Brachiopoda</taxon>
        <taxon>Linguliformea</taxon>
        <taxon>Lingulata</taxon>
        <taxon>Lingulida</taxon>
        <taxon>Linguloidea</taxon>
        <taxon>Lingulidae</taxon>
        <taxon>Lingula</taxon>
    </lineage>
</organism>
<evidence type="ECO:0000256" key="4">
    <source>
        <dbReference type="ARBA" id="ARBA00022737"/>
    </source>
</evidence>
<feature type="disulfide bond" evidence="10">
    <location>
        <begin position="649"/>
        <end position="659"/>
    </location>
</feature>
<dbReference type="Pfam" id="PF00084">
    <property type="entry name" value="Sushi"/>
    <property type="match status" value="3"/>
</dbReference>
<dbReference type="PROSITE" id="PS00420">
    <property type="entry name" value="SRCR_1"/>
    <property type="match status" value="2"/>
</dbReference>
<dbReference type="Pfam" id="PF02494">
    <property type="entry name" value="HYR"/>
    <property type="match status" value="4"/>
</dbReference>
<dbReference type="SUPFAM" id="SSF49899">
    <property type="entry name" value="Concanavalin A-like lectins/glucanases"/>
    <property type="match status" value="2"/>
</dbReference>
<dbReference type="Pfam" id="PF00530">
    <property type="entry name" value="SRCR"/>
    <property type="match status" value="4"/>
</dbReference>
<evidence type="ECO:0000256" key="13">
    <source>
        <dbReference type="SAM" id="Phobius"/>
    </source>
</evidence>
<gene>
    <name evidence="19" type="primary">LOC106176257</name>
</gene>
<feature type="domain" description="HYR" evidence="16">
    <location>
        <begin position="744"/>
        <end position="826"/>
    </location>
</feature>
<evidence type="ECO:0000259" key="15">
    <source>
        <dbReference type="PROSITE" id="PS50287"/>
    </source>
</evidence>
<feature type="disulfide bond" evidence="11">
    <location>
        <begin position="986"/>
        <end position="1013"/>
    </location>
</feature>
<keyword evidence="5 13" id="KW-1133">Transmembrane helix</keyword>
<feature type="disulfide bond" evidence="10">
    <location>
        <begin position="533"/>
        <end position="543"/>
    </location>
</feature>
<dbReference type="SMART" id="SM01411">
    <property type="entry name" value="Ephrin_rec_like"/>
    <property type="match status" value="1"/>
</dbReference>
<feature type="domain" description="HYR" evidence="16">
    <location>
        <begin position="1240"/>
        <end position="1318"/>
    </location>
</feature>
<dbReference type="InterPro" id="IPR003410">
    <property type="entry name" value="HYR_dom"/>
</dbReference>
<comment type="caution">
    <text evidence="10">Lacks conserved residue(s) required for the propagation of feature annotation.</text>
</comment>
<dbReference type="FunFam" id="3.10.250.10:FF:000016">
    <property type="entry name" value="Scavenger receptor cysteine-rich protein type 12"/>
    <property type="match status" value="1"/>
</dbReference>
<feature type="domain" description="SRCR" evidence="15">
    <location>
        <begin position="187"/>
        <end position="285"/>
    </location>
</feature>
<keyword evidence="7 10" id="KW-1015">Disulfide bond</keyword>
<evidence type="ECO:0000256" key="8">
    <source>
        <dbReference type="ARBA" id="ARBA00023170"/>
    </source>
</evidence>
<feature type="domain" description="MAM" evidence="14">
    <location>
        <begin position="296"/>
        <end position="458"/>
    </location>
</feature>
<feature type="compositionally biased region" description="Low complexity" evidence="12">
    <location>
        <begin position="1693"/>
        <end position="1705"/>
    </location>
</feature>
<dbReference type="InParanoid" id="A0A1S3JUM4"/>
<feature type="region of interest" description="Disordered" evidence="12">
    <location>
        <begin position="1718"/>
        <end position="1930"/>
    </location>
</feature>
<dbReference type="PANTHER" id="PTHR19331">
    <property type="entry name" value="SCAVENGER RECEPTOR DOMAIN-CONTAINING"/>
    <property type="match status" value="1"/>
</dbReference>
<feature type="domain" description="MAM" evidence="14">
    <location>
        <begin position="1"/>
        <end position="77"/>
    </location>
</feature>
<keyword evidence="18" id="KW-1185">Reference proteome</keyword>
<evidence type="ECO:0000256" key="2">
    <source>
        <dbReference type="ARBA" id="ARBA00022692"/>
    </source>
</evidence>
<dbReference type="InterPro" id="IPR011641">
    <property type="entry name" value="Tyr-kin_ephrin_A/B_rcpt-like"/>
</dbReference>
<dbReference type="SMART" id="SM00137">
    <property type="entry name" value="MAM"/>
    <property type="match status" value="1"/>
</dbReference>
<keyword evidence="9" id="KW-0325">Glycoprotein</keyword>